<gene>
    <name evidence="1" type="ORF">RRG08_053250</name>
</gene>
<keyword evidence="2" id="KW-1185">Reference proteome</keyword>
<protein>
    <submittedName>
        <fullName evidence="1">Uncharacterized protein</fullName>
    </submittedName>
</protein>
<dbReference type="EMBL" id="JAWDGP010001500">
    <property type="protein sequence ID" value="KAK3790927.1"/>
    <property type="molecule type" value="Genomic_DNA"/>
</dbReference>
<accession>A0AAE1AN67</accession>
<dbReference type="AlphaFoldDB" id="A0AAE1AN67"/>
<evidence type="ECO:0000313" key="2">
    <source>
        <dbReference type="Proteomes" id="UP001283361"/>
    </source>
</evidence>
<name>A0AAE1AN67_9GAST</name>
<proteinExistence type="predicted"/>
<organism evidence="1 2">
    <name type="scientific">Elysia crispata</name>
    <name type="common">lettuce slug</name>
    <dbReference type="NCBI Taxonomy" id="231223"/>
    <lineage>
        <taxon>Eukaryota</taxon>
        <taxon>Metazoa</taxon>
        <taxon>Spiralia</taxon>
        <taxon>Lophotrochozoa</taxon>
        <taxon>Mollusca</taxon>
        <taxon>Gastropoda</taxon>
        <taxon>Heterobranchia</taxon>
        <taxon>Euthyneura</taxon>
        <taxon>Panpulmonata</taxon>
        <taxon>Sacoglossa</taxon>
        <taxon>Placobranchoidea</taxon>
        <taxon>Plakobranchidae</taxon>
        <taxon>Elysia</taxon>
    </lineage>
</organism>
<reference evidence="1" key="1">
    <citation type="journal article" date="2023" name="G3 (Bethesda)">
        <title>A reference genome for the long-term kleptoplast-retaining sea slug Elysia crispata morphotype clarki.</title>
        <authorList>
            <person name="Eastman K.E."/>
            <person name="Pendleton A.L."/>
            <person name="Shaikh M.A."/>
            <person name="Suttiyut T."/>
            <person name="Ogas R."/>
            <person name="Tomko P."/>
            <person name="Gavelis G."/>
            <person name="Widhalm J.R."/>
            <person name="Wisecaver J.H."/>
        </authorList>
    </citation>
    <scope>NUCLEOTIDE SEQUENCE</scope>
    <source>
        <strain evidence="1">ECLA1</strain>
    </source>
</reference>
<comment type="caution">
    <text evidence="1">The sequence shown here is derived from an EMBL/GenBank/DDBJ whole genome shotgun (WGS) entry which is preliminary data.</text>
</comment>
<evidence type="ECO:0000313" key="1">
    <source>
        <dbReference type="EMBL" id="KAK3790927.1"/>
    </source>
</evidence>
<dbReference type="Proteomes" id="UP001283361">
    <property type="component" value="Unassembled WGS sequence"/>
</dbReference>
<sequence>MSILFYVKLVPVFTCWDSSFGLQFAAPYNQIRKVSTVISKRSNPHRSYEEYQTDTIQSYVNQNLILVHSSRHEIVPQRHPASPPKPRRSLPHCLLIPALRAPGKLPLSAVLTLCFQEAPRDTVFGQSLARESPQRSCLAAEIVRSGSELFPLVSSTTKLHSCGPVPEGVCLCRVSVCLCVCTSRQRPNSTAVDQYQRVCVCVFVPVVNDQTPQLWTSTRGCVSVCLYQSSTTKLHSCGPAPEGVCLCVCVSVCLYQSSTTKLHSCGPVPEGVCRVSVCLCVCVFVQSSTTKLHSCGPVPEMCVCVVCLFVCVSVCLYQPPPTKLHNKYSGSAHSDCDRCLNQYRNVPGDMALPSQSCPSINHTECPPGDHIRQTLK</sequence>